<gene>
    <name evidence="2" type="ORF">H7U12_15540</name>
</gene>
<dbReference type="RefSeq" id="WP_186639649.1">
    <property type="nucleotide sequence ID" value="NZ_JACOAF010000037.1"/>
</dbReference>
<organism evidence="2 3">
    <name type="scientific">Rufibacter sediminis</name>
    <dbReference type="NCBI Taxonomy" id="2762756"/>
    <lineage>
        <taxon>Bacteria</taxon>
        <taxon>Pseudomonadati</taxon>
        <taxon>Bacteroidota</taxon>
        <taxon>Cytophagia</taxon>
        <taxon>Cytophagales</taxon>
        <taxon>Hymenobacteraceae</taxon>
        <taxon>Rufibacter</taxon>
    </lineage>
</organism>
<comment type="caution">
    <text evidence="2">The sequence shown here is derived from an EMBL/GenBank/DDBJ whole genome shotgun (WGS) entry which is preliminary data.</text>
</comment>
<dbReference type="Proteomes" id="UP000659698">
    <property type="component" value="Unassembled WGS sequence"/>
</dbReference>
<feature type="chain" id="PRO_5045989454" description="Outer membrane protein beta-barrel domain-containing protein" evidence="1">
    <location>
        <begin position="26"/>
        <end position="208"/>
    </location>
</feature>
<proteinExistence type="predicted"/>
<reference evidence="2 3" key="1">
    <citation type="journal article" date="2019" name="Int. J. Syst. Evol. Microbiol.">
        <title>Rufibacter sediminis sp. nov., isolated from freshwater lake sediment.</title>
        <authorList>
            <person name="Qu J.H."/>
            <person name="Zhang L.J."/>
            <person name="Fu Y.H."/>
            <person name="Li H.F."/>
        </authorList>
    </citation>
    <scope>NUCLEOTIDE SEQUENCE [LARGE SCALE GENOMIC DNA]</scope>
    <source>
        <strain evidence="2 3">H-1</strain>
    </source>
</reference>
<keyword evidence="3" id="KW-1185">Reference proteome</keyword>
<evidence type="ECO:0000313" key="2">
    <source>
        <dbReference type="EMBL" id="MBC3541107.1"/>
    </source>
</evidence>
<evidence type="ECO:0008006" key="4">
    <source>
        <dbReference type="Google" id="ProtNLM"/>
    </source>
</evidence>
<evidence type="ECO:0000313" key="3">
    <source>
        <dbReference type="Proteomes" id="UP000659698"/>
    </source>
</evidence>
<evidence type="ECO:0000256" key="1">
    <source>
        <dbReference type="SAM" id="SignalP"/>
    </source>
</evidence>
<feature type="signal peptide" evidence="1">
    <location>
        <begin position="1"/>
        <end position="25"/>
    </location>
</feature>
<protein>
    <recommendedName>
        <fullName evidence="4">Outer membrane protein beta-barrel domain-containing protein</fullName>
    </recommendedName>
</protein>
<keyword evidence="1" id="KW-0732">Signal</keyword>
<dbReference type="EMBL" id="JACOAF010000037">
    <property type="protein sequence ID" value="MBC3541107.1"/>
    <property type="molecule type" value="Genomic_DNA"/>
</dbReference>
<name>A0ABR6VV88_9BACT</name>
<accession>A0ABR6VV88</accession>
<sequence>MRLSRTIALLFVCFMLVLLAPCGFAQGTEEKKNYLQVGAGVVSLQELGVRLGNSFTLFFPVSHRVERVTGPLQVGYLREVHPTWKVGIISSYTYLRSSSFDHTVEKGVVEKTKSGEERLEFYTFMPSVEHTWVKSHIAQLYSGLSLGLFVTKAEDRYFAENSTQHRTKAGYFGHLNLIGLRAGKRVGGYLELGFGVHGLLSGGVYGTL</sequence>